<evidence type="ECO:0000256" key="1">
    <source>
        <dbReference type="ARBA" id="ARBA00004651"/>
    </source>
</evidence>
<dbReference type="InterPro" id="IPR037185">
    <property type="entry name" value="EmrE-like"/>
</dbReference>
<feature type="transmembrane region" description="Helical" evidence="6">
    <location>
        <begin position="266"/>
        <end position="283"/>
    </location>
</feature>
<dbReference type="Proteomes" id="UP001558101">
    <property type="component" value="Unassembled WGS sequence"/>
</dbReference>
<keyword evidence="9" id="KW-1185">Reference proteome</keyword>
<dbReference type="EMBL" id="JBFQXQ010000001">
    <property type="protein sequence ID" value="MEX3171006.1"/>
    <property type="molecule type" value="Genomic_DNA"/>
</dbReference>
<dbReference type="SUPFAM" id="SSF103481">
    <property type="entry name" value="Multidrug resistance efflux transporter EmrE"/>
    <property type="match status" value="2"/>
</dbReference>
<feature type="transmembrane region" description="Helical" evidence="6">
    <location>
        <begin position="32"/>
        <end position="55"/>
    </location>
</feature>
<name>A0ABV3UFV7_9GAMM</name>
<reference evidence="8 9" key="1">
    <citation type="submission" date="2024-07" db="EMBL/GenBank/DDBJ databases">
        <title>Genomes of novel Serratia strains from suburban soil.</title>
        <authorList>
            <person name="Markert E.X."/>
            <person name="Severe K."/>
            <person name="Severe L."/>
            <person name="Twing K.I."/>
            <person name="Ward L.M."/>
        </authorList>
    </citation>
    <scope>NUCLEOTIDE SEQUENCE [LARGE SCALE GENOMIC DNA]</scope>
    <source>
        <strain evidence="8 9">3C-UT</strain>
    </source>
</reference>
<protein>
    <submittedName>
        <fullName evidence="8">EamA family transporter</fullName>
    </submittedName>
</protein>
<gene>
    <name evidence="8" type="ORF">AB4M04_02820</name>
</gene>
<keyword evidence="3 6" id="KW-0812">Transmembrane</keyword>
<evidence type="ECO:0000256" key="2">
    <source>
        <dbReference type="ARBA" id="ARBA00022475"/>
    </source>
</evidence>
<evidence type="ECO:0000256" key="4">
    <source>
        <dbReference type="ARBA" id="ARBA00022989"/>
    </source>
</evidence>
<feature type="domain" description="EamA" evidence="7">
    <location>
        <begin position="3"/>
        <end position="132"/>
    </location>
</feature>
<feature type="transmembrane region" description="Helical" evidence="6">
    <location>
        <begin position="92"/>
        <end position="110"/>
    </location>
</feature>
<comment type="subcellular location">
    <subcellularLocation>
        <location evidence="1">Cell membrane</location>
        <topology evidence="1">Multi-pass membrane protein</topology>
    </subcellularLocation>
</comment>
<evidence type="ECO:0000313" key="9">
    <source>
        <dbReference type="Proteomes" id="UP001558101"/>
    </source>
</evidence>
<evidence type="ECO:0000256" key="5">
    <source>
        <dbReference type="ARBA" id="ARBA00023136"/>
    </source>
</evidence>
<proteinExistence type="predicted"/>
<evidence type="ECO:0000256" key="6">
    <source>
        <dbReference type="SAM" id="Phobius"/>
    </source>
</evidence>
<organism evidence="8 9">
    <name type="scientific">Serratia quinivorans</name>
    <dbReference type="NCBI Taxonomy" id="137545"/>
    <lineage>
        <taxon>Bacteria</taxon>
        <taxon>Pseudomonadati</taxon>
        <taxon>Pseudomonadota</taxon>
        <taxon>Gammaproteobacteria</taxon>
        <taxon>Enterobacterales</taxon>
        <taxon>Yersiniaceae</taxon>
        <taxon>Serratia</taxon>
    </lineage>
</organism>
<dbReference type="InterPro" id="IPR000620">
    <property type="entry name" value="EamA_dom"/>
</dbReference>
<feature type="transmembrane region" description="Helical" evidence="6">
    <location>
        <begin position="211"/>
        <end position="231"/>
    </location>
</feature>
<dbReference type="Pfam" id="PF00892">
    <property type="entry name" value="EamA"/>
    <property type="match status" value="2"/>
</dbReference>
<feature type="domain" description="EamA" evidence="7">
    <location>
        <begin position="148"/>
        <end position="281"/>
    </location>
</feature>
<feature type="transmembrane region" description="Helical" evidence="6">
    <location>
        <begin position="237"/>
        <end position="259"/>
    </location>
</feature>
<keyword evidence="5 6" id="KW-0472">Membrane</keyword>
<comment type="caution">
    <text evidence="8">The sequence shown here is derived from an EMBL/GenBank/DDBJ whole genome shotgun (WGS) entry which is preliminary data.</text>
</comment>
<dbReference type="RefSeq" id="WP_368453152.1">
    <property type="nucleotide sequence ID" value="NZ_JBFQXQ010000001.1"/>
</dbReference>
<sequence>MDIVMGLAAALCWGGTDFLVGINARSVGVRRAVFFSQAIGFVIFSALLPATAVPVFATSGVVWGLALLAAALIVGGSLALSQAFAIGKAAMVAPLVTSYGAVTTLLSWLSGERLGALTLTGLVICLLGVMLTAVSPARQPENSSSTLPAIAFALIAACCYGTGFWLQGKYTLPVLGPSVSLWLGYTLGLTALLALSTNRRELVARPGWRQGGLLLAASLLNLGGFSAFAVGAGGGSVAVVTVLSTLSGGIAALLGALLLRERLAALQWLGVLTVLAGAVVLHWH</sequence>
<keyword evidence="2" id="KW-1003">Cell membrane</keyword>
<evidence type="ECO:0000259" key="7">
    <source>
        <dbReference type="Pfam" id="PF00892"/>
    </source>
</evidence>
<accession>A0ABV3UFV7</accession>
<feature type="transmembrane region" description="Helical" evidence="6">
    <location>
        <begin position="146"/>
        <end position="167"/>
    </location>
</feature>
<evidence type="ECO:0000313" key="8">
    <source>
        <dbReference type="EMBL" id="MEX3171006.1"/>
    </source>
</evidence>
<evidence type="ECO:0000256" key="3">
    <source>
        <dbReference type="ARBA" id="ARBA00022692"/>
    </source>
</evidence>
<feature type="transmembrane region" description="Helical" evidence="6">
    <location>
        <begin position="61"/>
        <end position="80"/>
    </location>
</feature>
<feature type="transmembrane region" description="Helical" evidence="6">
    <location>
        <begin position="179"/>
        <end position="199"/>
    </location>
</feature>
<feature type="transmembrane region" description="Helical" evidence="6">
    <location>
        <begin position="116"/>
        <end position="134"/>
    </location>
</feature>
<keyword evidence="4 6" id="KW-1133">Transmembrane helix</keyword>